<reference evidence="1 2" key="1">
    <citation type="submission" date="2021-06" db="EMBL/GenBank/DDBJ databases">
        <authorList>
            <person name="Kallberg Y."/>
            <person name="Tangrot J."/>
            <person name="Rosling A."/>
        </authorList>
    </citation>
    <scope>NUCLEOTIDE SEQUENCE [LARGE SCALE GENOMIC DNA]</scope>
    <source>
        <strain evidence="1 2">120-4 pot B 10/14</strain>
    </source>
</reference>
<name>A0ABN7X6Q0_GIGMA</name>
<gene>
    <name evidence="1" type="ORF">GMARGA_LOCUS39017</name>
</gene>
<comment type="caution">
    <text evidence="1">The sequence shown here is derived from an EMBL/GenBank/DDBJ whole genome shotgun (WGS) entry which is preliminary data.</text>
</comment>
<evidence type="ECO:0000313" key="1">
    <source>
        <dbReference type="EMBL" id="CAG8848104.1"/>
    </source>
</evidence>
<evidence type="ECO:0000313" key="2">
    <source>
        <dbReference type="Proteomes" id="UP000789901"/>
    </source>
</evidence>
<organism evidence="1 2">
    <name type="scientific">Gigaspora margarita</name>
    <dbReference type="NCBI Taxonomy" id="4874"/>
    <lineage>
        <taxon>Eukaryota</taxon>
        <taxon>Fungi</taxon>
        <taxon>Fungi incertae sedis</taxon>
        <taxon>Mucoromycota</taxon>
        <taxon>Glomeromycotina</taxon>
        <taxon>Glomeromycetes</taxon>
        <taxon>Diversisporales</taxon>
        <taxon>Gigasporaceae</taxon>
        <taxon>Gigaspora</taxon>
    </lineage>
</organism>
<sequence length="44" mass="4936">ICLTEKTGGAENYAKVRIIRVLRMIDSSEQDKLLVVDSNESVLK</sequence>
<dbReference type="EMBL" id="CAJVQB010090670">
    <property type="protein sequence ID" value="CAG8848104.1"/>
    <property type="molecule type" value="Genomic_DNA"/>
</dbReference>
<proteinExistence type="predicted"/>
<feature type="non-terminal residue" evidence="1">
    <location>
        <position position="1"/>
    </location>
</feature>
<protein>
    <submittedName>
        <fullName evidence="1">31249_t:CDS:1</fullName>
    </submittedName>
</protein>
<dbReference type="Proteomes" id="UP000789901">
    <property type="component" value="Unassembled WGS sequence"/>
</dbReference>
<accession>A0ABN7X6Q0</accession>
<keyword evidence="2" id="KW-1185">Reference proteome</keyword>